<evidence type="ECO:0000313" key="1">
    <source>
        <dbReference type="EMBL" id="HIT59544.1"/>
    </source>
</evidence>
<protein>
    <submittedName>
        <fullName evidence="1">Uncharacterized protein</fullName>
    </submittedName>
</protein>
<reference evidence="1" key="1">
    <citation type="submission" date="2020-10" db="EMBL/GenBank/DDBJ databases">
        <authorList>
            <person name="Gilroy R."/>
        </authorList>
    </citation>
    <scope>NUCLEOTIDE SEQUENCE</scope>
    <source>
        <strain evidence="1">CHK33-4379</strain>
    </source>
</reference>
<accession>A0A9D1KK50</accession>
<organism evidence="1 2">
    <name type="scientific">Candidatus Faeciplasma pullistercoris</name>
    <dbReference type="NCBI Taxonomy" id="2840800"/>
    <lineage>
        <taxon>Bacteria</taxon>
        <taxon>Bacillati</taxon>
        <taxon>Bacillota</taxon>
        <taxon>Clostridia</taxon>
        <taxon>Eubacteriales</taxon>
        <taxon>Oscillospiraceae</taxon>
        <taxon>Oscillospiraceae incertae sedis</taxon>
        <taxon>Candidatus Faeciplasma</taxon>
    </lineage>
</organism>
<dbReference type="EMBL" id="DVLL01000023">
    <property type="protein sequence ID" value="HIT59544.1"/>
    <property type="molecule type" value="Genomic_DNA"/>
</dbReference>
<dbReference type="Proteomes" id="UP000824136">
    <property type="component" value="Unassembled WGS sequence"/>
</dbReference>
<comment type="caution">
    <text evidence="1">The sequence shown here is derived from an EMBL/GenBank/DDBJ whole genome shotgun (WGS) entry which is preliminary data.</text>
</comment>
<gene>
    <name evidence="1" type="ORF">IAC39_07540</name>
</gene>
<dbReference type="AlphaFoldDB" id="A0A9D1KK50"/>
<proteinExistence type="predicted"/>
<evidence type="ECO:0000313" key="2">
    <source>
        <dbReference type="Proteomes" id="UP000824136"/>
    </source>
</evidence>
<name>A0A9D1KK50_9FIRM</name>
<reference evidence="1" key="2">
    <citation type="journal article" date="2021" name="PeerJ">
        <title>Extensive microbial diversity within the chicken gut microbiome revealed by metagenomics and culture.</title>
        <authorList>
            <person name="Gilroy R."/>
            <person name="Ravi A."/>
            <person name="Getino M."/>
            <person name="Pursley I."/>
            <person name="Horton D.L."/>
            <person name="Alikhan N.F."/>
            <person name="Baker D."/>
            <person name="Gharbi K."/>
            <person name="Hall N."/>
            <person name="Watson M."/>
            <person name="Adriaenssens E.M."/>
            <person name="Foster-Nyarko E."/>
            <person name="Jarju S."/>
            <person name="Secka A."/>
            <person name="Antonio M."/>
            <person name="Oren A."/>
            <person name="Chaudhuri R.R."/>
            <person name="La Ragione R."/>
            <person name="Hildebrand F."/>
            <person name="Pallen M.J."/>
        </authorList>
    </citation>
    <scope>NUCLEOTIDE SEQUENCE</scope>
    <source>
        <strain evidence="1">CHK33-4379</strain>
    </source>
</reference>
<sequence>MLQILRQEEKDNYIDLIRSLGIDPDTALISEAVDSGKVTGYAVYTLTPEEISVYCVEPEADLVLWDGIARSILFSAVLKGVETARFFGSANNNAKMLRFIEPGSDELRPISKIFEGCKDCKHAKE</sequence>